<evidence type="ECO:0000256" key="3">
    <source>
        <dbReference type="ARBA" id="ARBA00012242"/>
    </source>
</evidence>
<proteinExistence type="inferred from homology"/>
<dbReference type="Pfam" id="PF05834">
    <property type="entry name" value="Lycopene_cycl"/>
    <property type="match status" value="1"/>
</dbReference>
<dbReference type="Gene3D" id="3.50.50.60">
    <property type="entry name" value="FAD/NAD(P)-binding domain"/>
    <property type="match status" value="1"/>
</dbReference>
<evidence type="ECO:0000256" key="4">
    <source>
        <dbReference type="ARBA" id="ARBA00022746"/>
    </source>
</evidence>
<evidence type="ECO:0000256" key="2">
    <source>
        <dbReference type="ARBA" id="ARBA00006599"/>
    </source>
</evidence>
<evidence type="ECO:0000256" key="6">
    <source>
        <dbReference type="ARBA" id="ARBA00037906"/>
    </source>
</evidence>
<keyword evidence="9" id="KW-1185">Reference proteome</keyword>
<dbReference type="InterPro" id="IPR036188">
    <property type="entry name" value="FAD/NAD-bd_sf"/>
</dbReference>
<keyword evidence="4" id="KW-0125">Carotenoid biosynthesis</keyword>
<dbReference type="AlphaFoldDB" id="A0A9N8HS39"/>
<dbReference type="GO" id="GO:0016860">
    <property type="term" value="F:intramolecular oxidoreductase activity"/>
    <property type="evidence" value="ECO:0007669"/>
    <property type="project" value="UniProtKB-ARBA"/>
</dbReference>
<dbReference type="EC" id="5.5.1.19" evidence="3"/>
<accession>A0A9N8HS39</accession>
<dbReference type="InterPro" id="IPR010108">
    <property type="entry name" value="Lycopene_cyclase_b/e"/>
</dbReference>
<evidence type="ECO:0000313" key="9">
    <source>
        <dbReference type="Proteomes" id="UP001153069"/>
    </source>
</evidence>
<dbReference type="PANTHER" id="PTHR39757">
    <property type="match status" value="1"/>
</dbReference>
<dbReference type="OrthoDB" id="1716816at2759"/>
<dbReference type="SUPFAM" id="SSF51905">
    <property type="entry name" value="FAD/NAD(P)-binding domain"/>
    <property type="match status" value="1"/>
</dbReference>
<dbReference type="NCBIfam" id="TIGR01790">
    <property type="entry name" value="carotene-cycl"/>
    <property type="match status" value="1"/>
</dbReference>
<protein>
    <recommendedName>
        <fullName evidence="3">lycopene beta-cyclase</fullName>
        <ecNumber evidence="3">5.5.1.19</ecNumber>
    </recommendedName>
</protein>
<name>A0A9N8HS39_9STRA</name>
<feature type="signal peptide" evidence="7">
    <location>
        <begin position="1"/>
        <end position="19"/>
    </location>
</feature>
<comment type="pathway">
    <text evidence="6">Carotenoid biosynthesis; beta-zeacarotene biosynthesis.</text>
</comment>
<evidence type="ECO:0000256" key="7">
    <source>
        <dbReference type="SAM" id="SignalP"/>
    </source>
</evidence>
<sequence>MMRVSVVVFALVLVHRTTGFLSTSTTTRTTQSTQRALGISSLRQPTSSVSGSRSSSKAFARTLVLQAASTAGSYDDTCDVLVLGSGPAGRAIASLLSSPKVGMDVLLADTNFDKEWVPNYGVWTNEWDAILEAYKSFGVELKGGLVGGSIKREWPVTDCYFGGSFDIPTEQRMRLDRPYKQVDKNALRDSLTTGKFRRLDAKHFSTAISPNIYSPAGSLVHDEDGSTIQLEKKDGTVTTIRSKLIVDTTGHETKLVLRDTRDPYSQPGFQIAYGALVEVDETSSPDKTQIGPYDKEAMTLFDYRTDHFNSQPGVDKATAAPTFMYAMPIKDNQIFFEETSLVARPGVSLQECKDRYKTRLEHHGIKVTKVLEEEFCYIPMGGALPVRDQRVMGLGGSAAMVHPSTGYHLCRCMMGATKMADAIQKEMASGSKPNLDKVAASAYHSLWTPENIRQRNFAVFGGEFLMKQDVVGLRGFFDGFFKLPLPLWGGFLAGWPGLPFNDKHESWFARMWFGLSFIVRLPLPVALDMATSIAAYTVTEGVPLPQSVTPFLGEPNSYEYDRNTDNVGDVAVKAEARRMITESTVTEDLPVAFNDDGNDNADAIAVPIVAPESAKEKVAAL</sequence>
<evidence type="ECO:0000256" key="5">
    <source>
        <dbReference type="ARBA" id="ARBA00023027"/>
    </source>
</evidence>
<reference evidence="8" key="1">
    <citation type="submission" date="2020-06" db="EMBL/GenBank/DDBJ databases">
        <authorList>
            <consortium name="Plant Systems Biology data submission"/>
        </authorList>
    </citation>
    <scope>NUCLEOTIDE SEQUENCE</scope>
    <source>
        <strain evidence="8">D6</strain>
    </source>
</reference>
<comment type="caution">
    <text evidence="8">The sequence shown here is derived from an EMBL/GenBank/DDBJ whole genome shotgun (WGS) entry which is preliminary data.</text>
</comment>
<evidence type="ECO:0000313" key="8">
    <source>
        <dbReference type="EMBL" id="CAB9523227.1"/>
    </source>
</evidence>
<dbReference type="Proteomes" id="UP001153069">
    <property type="component" value="Unassembled WGS sequence"/>
</dbReference>
<comment type="similarity">
    <text evidence="2">Belongs to the lycopene cyclase family.</text>
</comment>
<dbReference type="EMBL" id="CAICTM010001389">
    <property type="protein sequence ID" value="CAB9523227.1"/>
    <property type="molecule type" value="Genomic_DNA"/>
</dbReference>
<dbReference type="PANTHER" id="PTHR39757:SF5">
    <property type="entry name" value="OS02G0190600 PROTEIN"/>
    <property type="match status" value="1"/>
</dbReference>
<comment type="pathway">
    <text evidence="1">Carotenoid biosynthesis; beta-carotene biosynthesis.</text>
</comment>
<gene>
    <name evidence="8" type="ORF">SEMRO_1391_G268770.1</name>
</gene>
<keyword evidence="5" id="KW-0520">NAD</keyword>
<feature type="chain" id="PRO_5040416203" description="lycopene beta-cyclase" evidence="7">
    <location>
        <begin position="20"/>
        <end position="621"/>
    </location>
</feature>
<dbReference type="GO" id="GO:0016705">
    <property type="term" value="F:oxidoreductase activity, acting on paired donors, with incorporation or reduction of molecular oxygen"/>
    <property type="evidence" value="ECO:0007669"/>
    <property type="project" value="InterPro"/>
</dbReference>
<organism evidence="8 9">
    <name type="scientific">Seminavis robusta</name>
    <dbReference type="NCBI Taxonomy" id="568900"/>
    <lineage>
        <taxon>Eukaryota</taxon>
        <taxon>Sar</taxon>
        <taxon>Stramenopiles</taxon>
        <taxon>Ochrophyta</taxon>
        <taxon>Bacillariophyta</taxon>
        <taxon>Bacillariophyceae</taxon>
        <taxon>Bacillariophycidae</taxon>
        <taxon>Naviculales</taxon>
        <taxon>Naviculaceae</taxon>
        <taxon>Seminavis</taxon>
    </lineage>
</organism>
<keyword evidence="7" id="KW-0732">Signal</keyword>
<dbReference type="GO" id="GO:0016117">
    <property type="term" value="P:carotenoid biosynthetic process"/>
    <property type="evidence" value="ECO:0007669"/>
    <property type="project" value="UniProtKB-KW"/>
</dbReference>
<evidence type="ECO:0000256" key="1">
    <source>
        <dbReference type="ARBA" id="ARBA00005089"/>
    </source>
</evidence>